<accession>C6LVC2</accession>
<dbReference type="SUPFAM" id="SSF50978">
    <property type="entry name" value="WD40 repeat-like"/>
    <property type="match status" value="1"/>
</dbReference>
<dbReference type="OMA" id="THEKTYE"/>
<evidence type="ECO:0000256" key="7">
    <source>
        <dbReference type="PROSITE-ProRule" id="PRU00221"/>
    </source>
</evidence>
<dbReference type="InterPro" id="IPR036322">
    <property type="entry name" value="WD40_repeat_dom_sf"/>
</dbReference>
<dbReference type="PROSITE" id="PS50082">
    <property type="entry name" value="WD_REPEATS_2"/>
    <property type="match status" value="2"/>
</dbReference>
<evidence type="ECO:0000256" key="8">
    <source>
        <dbReference type="SAM" id="MobiDB-lite"/>
    </source>
</evidence>
<comment type="subcellular location">
    <subcellularLocation>
        <location evidence="1">Nucleus</location>
        <location evidence="1">Nucleolus</location>
    </subcellularLocation>
</comment>
<evidence type="ECO:0000256" key="2">
    <source>
        <dbReference type="ARBA" id="ARBA00022517"/>
    </source>
</evidence>
<keyword evidence="6" id="KW-0539">Nucleus</keyword>
<feature type="domain" description="WD repeat-containing protein 75 second beta-propeller" evidence="9">
    <location>
        <begin position="414"/>
        <end position="570"/>
    </location>
</feature>
<keyword evidence="4 7" id="KW-0853">WD repeat</keyword>
<feature type="region of interest" description="Disordered" evidence="8">
    <location>
        <begin position="306"/>
        <end position="329"/>
    </location>
</feature>
<comment type="caution">
    <text evidence="10">The sequence shown here is derived from an EMBL/GenBank/DDBJ whole genome shotgun (WGS) entry which is preliminary data.</text>
</comment>
<dbReference type="PROSITE" id="PS50294">
    <property type="entry name" value="WD_REPEATS_REGION"/>
    <property type="match status" value="2"/>
</dbReference>
<dbReference type="Proteomes" id="UP000002488">
    <property type="component" value="Unassembled WGS sequence"/>
</dbReference>
<keyword evidence="3" id="KW-0698">rRNA processing</keyword>
<evidence type="ECO:0000256" key="3">
    <source>
        <dbReference type="ARBA" id="ARBA00022552"/>
    </source>
</evidence>
<evidence type="ECO:0000256" key="5">
    <source>
        <dbReference type="ARBA" id="ARBA00022737"/>
    </source>
</evidence>
<sequence>MSLIEDHSSSCVHTSAKPAVPEHVGQRFAVINMTSKYETQMDPQPTDTLDTFAGSETSLQVKPYFHVTTQHTISQPMQSTSQREPSLGDYLFNLSSVRTRDLDAEWDVNLVQLEPMTDAQSKLSSFNSCLLPIIPCNLKKDEARALYTKLKVASSVNSSTDRKGRKYYTRISQLIAAHHGPIWTSEFSQDMSFFATAGQDGSVKIWKCLVKTQTATDAPTKQPHNGQQPPLDTSTLIHSKVSEPLPPICENFSKECLSQSTGQVGPNRSSKLPTRKLSKATIADTDSTNANTHDLIPVLEPAECEDKGFDESTSSLSDEKPCGLVTTPQPLTPLGNMSLPDTCVKVRPAKAQFSQLSLTVSQHSTPQHGAAPSSAVVHPLTPNKLSLDLPNPQSTTNNDTTPFFLPALRIFREHTADVISCSWSHSNFLATGSLDRTVKIWSPIRGSCLESLCHDSPVTCVLFHPLHEKFLYTATSNGDVYQWDIVGKCKISWSAPQMVTSMVFTKNKFSPSAGVVIVGTTHGKVYILVADSLRPIFELQTYTIQRKTQNGTFVPKVLALSVIDETNELLVSMADAQIKRYCLLSMLQVKQYRGHTISGILGATIPRIMVLKSSEPNCEKADEEGPSRVVVVGDDKGSIYMYLDKPPQLKPLASTSFGSVSRQGKIPKQKAYTVRGVETVKSCLKVNLPQRTICTSINIIQSNGFMTNARRVLRESLIVVTTANGAIICIDV</sequence>
<evidence type="ECO:0000256" key="4">
    <source>
        <dbReference type="ARBA" id="ARBA00022574"/>
    </source>
</evidence>
<dbReference type="InterPro" id="IPR040324">
    <property type="entry name" value="WDR44/Dgr2"/>
</dbReference>
<feature type="repeat" description="WD" evidence="7">
    <location>
        <begin position="411"/>
        <end position="451"/>
    </location>
</feature>
<dbReference type="Pfam" id="PF00400">
    <property type="entry name" value="WD40"/>
    <property type="match status" value="1"/>
</dbReference>
<keyword evidence="5" id="KW-0677">Repeat</keyword>
<dbReference type="InterPro" id="IPR015943">
    <property type="entry name" value="WD40/YVTN_repeat-like_dom_sf"/>
</dbReference>
<gene>
    <name evidence="10" type="ORF">GL50581_2726</name>
</gene>
<reference evidence="10 11" key="1">
    <citation type="journal article" date="2009" name="PLoS Pathog.">
        <title>Draft genome sequencing of giardia intestinalis assemblage B isolate GS: is human giardiasis caused by two different species?</title>
        <authorList>
            <person name="Franzen O."/>
            <person name="Jerlstrom-Hultqvist J."/>
            <person name="Castro E."/>
            <person name="Sherwood E."/>
            <person name="Ankarklev J."/>
            <person name="Reiner D.S."/>
            <person name="Palm D."/>
            <person name="Andersson J.O."/>
            <person name="Andersson B."/>
            <person name="Svard S.G."/>
        </authorList>
    </citation>
    <scope>NUCLEOTIDE SEQUENCE [LARGE SCALE GENOMIC DNA]</scope>
    <source>
        <strain evidence="11">ATCC 50581 / GS clone H7</strain>
    </source>
</reference>
<dbReference type="SMART" id="SM00320">
    <property type="entry name" value="WD40"/>
    <property type="match status" value="3"/>
</dbReference>
<dbReference type="InterPro" id="IPR001680">
    <property type="entry name" value="WD40_rpt"/>
</dbReference>
<dbReference type="InterPro" id="IPR057644">
    <property type="entry name" value="Beta-prop_WDR75_2nd"/>
</dbReference>
<dbReference type="AlphaFoldDB" id="C6LVC2"/>
<evidence type="ECO:0000256" key="1">
    <source>
        <dbReference type="ARBA" id="ARBA00004604"/>
    </source>
</evidence>
<dbReference type="Pfam" id="PF23769">
    <property type="entry name" value="Beta-prop_WDR75_2nd"/>
    <property type="match status" value="1"/>
</dbReference>
<protein>
    <submittedName>
        <fullName evidence="10">WD-containing protein</fullName>
    </submittedName>
</protein>
<dbReference type="OrthoDB" id="1932312at2759"/>
<dbReference type="PANTHER" id="PTHR14221:SF0">
    <property type="entry name" value="WD REPEAT-CONTAINING PROTEIN 44"/>
    <property type="match status" value="1"/>
</dbReference>
<dbReference type="VEuPathDB" id="GiardiaDB:GL50581_2726"/>
<proteinExistence type="predicted"/>
<dbReference type="EMBL" id="ACGJ01002386">
    <property type="protein sequence ID" value="EET00038.1"/>
    <property type="molecule type" value="Genomic_DNA"/>
</dbReference>
<feature type="repeat" description="WD" evidence="7">
    <location>
        <begin position="175"/>
        <end position="207"/>
    </location>
</feature>
<name>C6LVC2_GIAIB</name>
<dbReference type="Gene3D" id="2.130.10.10">
    <property type="entry name" value="YVTN repeat-like/Quinoprotein amine dehydrogenase"/>
    <property type="match status" value="2"/>
</dbReference>
<evidence type="ECO:0000256" key="6">
    <source>
        <dbReference type="ARBA" id="ARBA00023242"/>
    </source>
</evidence>
<keyword evidence="2" id="KW-0690">Ribosome biogenesis</keyword>
<evidence type="ECO:0000313" key="10">
    <source>
        <dbReference type="EMBL" id="EET00038.1"/>
    </source>
</evidence>
<evidence type="ECO:0000259" key="9">
    <source>
        <dbReference type="Pfam" id="PF23769"/>
    </source>
</evidence>
<dbReference type="PANTHER" id="PTHR14221">
    <property type="entry name" value="WD REPEAT DOMAIN 44"/>
    <property type="match status" value="1"/>
</dbReference>
<organism evidence="10 11">
    <name type="scientific">Giardia intestinalis (strain ATCC 50581 / GS clone H7)</name>
    <name type="common">Giardia lamblia</name>
    <dbReference type="NCBI Taxonomy" id="598745"/>
    <lineage>
        <taxon>Eukaryota</taxon>
        <taxon>Metamonada</taxon>
        <taxon>Diplomonadida</taxon>
        <taxon>Hexamitidae</taxon>
        <taxon>Giardiinae</taxon>
        <taxon>Giardia</taxon>
    </lineage>
</organism>
<evidence type="ECO:0000313" key="11">
    <source>
        <dbReference type="Proteomes" id="UP000002488"/>
    </source>
</evidence>